<dbReference type="GO" id="GO:0016747">
    <property type="term" value="F:acyltransferase activity, transferring groups other than amino-acyl groups"/>
    <property type="evidence" value="ECO:0007669"/>
    <property type="project" value="InterPro"/>
</dbReference>
<evidence type="ECO:0000256" key="1">
    <source>
        <dbReference type="SAM" id="MobiDB-lite"/>
    </source>
</evidence>
<reference evidence="3 4" key="1">
    <citation type="journal article" date="2008" name="Science">
        <title>The Physcomitrella genome reveals evolutionary insights into the conquest of land by plants.</title>
        <authorList>
            <person name="Rensing S."/>
            <person name="Lang D."/>
            <person name="Zimmer A."/>
            <person name="Terry A."/>
            <person name="Salamov A."/>
            <person name="Shapiro H."/>
            <person name="Nishiyama T."/>
            <person name="Perroud P.-F."/>
            <person name="Lindquist E."/>
            <person name="Kamisugi Y."/>
            <person name="Tanahashi T."/>
            <person name="Sakakibara K."/>
            <person name="Fujita T."/>
            <person name="Oishi K."/>
            <person name="Shin-I T."/>
            <person name="Kuroki Y."/>
            <person name="Toyoda A."/>
            <person name="Suzuki Y."/>
            <person name="Hashimoto A."/>
            <person name="Yamaguchi K."/>
            <person name="Sugano A."/>
            <person name="Kohara Y."/>
            <person name="Fujiyama A."/>
            <person name="Anterola A."/>
            <person name="Aoki S."/>
            <person name="Ashton N."/>
            <person name="Barbazuk W.B."/>
            <person name="Barker E."/>
            <person name="Bennetzen J."/>
            <person name="Bezanilla M."/>
            <person name="Blankenship R."/>
            <person name="Cho S.H."/>
            <person name="Dutcher S."/>
            <person name="Estelle M."/>
            <person name="Fawcett J.A."/>
            <person name="Gundlach H."/>
            <person name="Hanada K."/>
            <person name="Heyl A."/>
            <person name="Hicks K.A."/>
            <person name="Hugh J."/>
            <person name="Lohr M."/>
            <person name="Mayer K."/>
            <person name="Melkozernov A."/>
            <person name="Murata T."/>
            <person name="Nelson D."/>
            <person name="Pils B."/>
            <person name="Prigge M."/>
            <person name="Reiss B."/>
            <person name="Renner T."/>
            <person name="Rombauts S."/>
            <person name="Rushton P."/>
            <person name="Sanderfoot A."/>
            <person name="Schween G."/>
            <person name="Shiu S.-H."/>
            <person name="Stueber K."/>
            <person name="Theodoulou F.L."/>
            <person name="Tu H."/>
            <person name="Van de Peer Y."/>
            <person name="Verrier P.J."/>
            <person name="Waters E."/>
            <person name="Wood A."/>
            <person name="Yang L."/>
            <person name="Cove D."/>
            <person name="Cuming A."/>
            <person name="Hasebe M."/>
            <person name="Lucas S."/>
            <person name="Mishler D.B."/>
            <person name="Reski R."/>
            <person name="Grigoriev I."/>
            <person name="Quatrano R.S."/>
            <person name="Boore J.L."/>
        </authorList>
    </citation>
    <scope>NUCLEOTIDE SEQUENCE [LARGE SCALE GENOMIC DNA]</scope>
    <source>
        <strain evidence="3 4">cv. Gransden 2004</strain>
    </source>
</reference>
<dbReference type="InterPro" id="IPR000182">
    <property type="entry name" value="GNAT_dom"/>
</dbReference>
<dbReference type="Pfam" id="PF00583">
    <property type="entry name" value="Acetyltransf_1"/>
    <property type="match status" value="1"/>
</dbReference>
<dbReference type="Gene3D" id="3.40.630.30">
    <property type="match status" value="1"/>
</dbReference>
<dbReference type="PROSITE" id="PS51186">
    <property type="entry name" value="GNAT"/>
    <property type="match status" value="1"/>
</dbReference>
<dbReference type="Gramene" id="Pp3c11_14980V3.2">
    <property type="protein sequence ID" value="Pp3c11_14980V3.2"/>
    <property type="gene ID" value="Pp3c11_14980"/>
</dbReference>
<evidence type="ECO:0000259" key="2">
    <source>
        <dbReference type="PROSITE" id="PS51186"/>
    </source>
</evidence>
<feature type="region of interest" description="Disordered" evidence="1">
    <location>
        <begin position="21"/>
        <end position="40"/>
    </location>
</feature>
<sequence>MAALQSPSRTDVVMHSQIREVRAEESDEPMAERGWDDWKDGTGTKATADVNLVTFQLHAVAHRAQQRKNRVQKGRNSGTDYFPVEHEDTFDQAYIFNLGVIAAARRMGVGKALMVAALKVAKQMELQVLFVHVEEDNSGALALYKSLGYGVVEEEEEAVEVQGLLSRPRRMLLSFWLL</sequence>
<name>A0A7I4A4T4_PHYPA</name>
<dbReference type="PANTHER" id="PTHR47876">
    <property type="entry name" value="OS08G0260000 PROTEIN"/>
    <property type="match status" value="1"/>
</dbReference>
<dbReference type="SUPFAM" id="SSF55729">
    <property type="entry name" value="Acyl-CoA N-acyltransferases (Nat)"/>
    <property type="match status" value="1"/>
</dbReference>
<dbReference type="InterPro" id="IPR016181">
    <property type="entry name" value="Acyl_CoA_acyltransferase"/>
</dbReference>
<dbReference type="AlphaFoldDB" id="A0A7I4A4T4"/>
<dbReference type="EnsemblPlants" id="Pp3c11_14980V3.2">
    <property type="protein sequence ID" value="Pp3c11_14980V3.2"/>
    <property type="gene ID" value="Pp3c11_14980"/>
</dbReference>
<evidence type="ECO:0000313" key="3">
    <source>
        <dbReference type="EnsemblPlants" id="Pp3c11_14980V3.2"/>
    </source>
</evidence>
<dbReference type="FunFam" id="3.40.630.30:FF:000434">
    <property type="entry name" value="Predicted protein"/>
    <property type="match status" value="1"/>
</dbReference>
<dbReference type="Proteomes" id="UP000006727">
    <property type="component" value="Chromosome 11"/>
</dbReference>
<evidence type="ECO:0000313" key="4">
    <source>
        <dbReference type="Proteomes" id="UP000006727"/>
    </source>
</evidence>
<proteinExistence type="predicted"/>
<dbReference type="PANTHER" id="PTHR47876:SF2">
    <property type="entry name" value="GCN5-RELATED N-ACETYLTRANSFERASE 7, CHLOROPLASTIC"/>
    <property type="match status" value="1"/>
</dbReference>
<organism evidence="3 4">
    <name type="scientific">Physcomitrium patens</name>
    <name type="common">Spreading-leaved earth moss</name>
    <name type="synonym">Physcomitrella patens</name>
    <dbReference type="NCBI Taxonomy" id="3218"/>
    <lineage>
        <taxon>Eukaryota</taxon>
        <taxon>Viridiplantae</taxon>
        <taxon>Streptophyta</taxon>
        <taxon>Embryophyta</taxon>
        <taxon>Bryophyta</taxon>
        <taxon>Bryophytina</taxon>
        <taxon>Bryopsida</taxon>
        <taxon>Funariidae</taxon>
        <taxon>Funariales</taxon>
        <taxon>Funariaceae</taxon>
        <taxon>Physcomitrium</taxon>
    </lineage>
</organism>
<dbReference type="EMBL" id="ABEU02000011">
    <property type="status" value="NOT_ANNOTATED_CDS"/>
    <property type="molecule type" value="Genomic_DNA"/>
</dbReference>
<reference evidence="3" key="3">
    <citation type="submission" date="2020-12" db="UniProtKB">
        <authorList>
            <consortium name="EnsemblPlants"/>
        </authorList>
    </citation>
    <scope>IDENTIFICATION</scope>
</reference>
<feature type="domain" description="N-acetyltransferase" evidence="2">
    <location>
        <begin position="2"/>
        <end position="170"/>
    </location>
</feature>
<keyword evidence="4" id="KW-1185">Reference proteome</keyword>
<dbReference type="CDD" id="cd04301">
    <property type="entry name" value="NAT_SF"/>
    <property type="match status" value="1"/>
</dbReference>
<accession>A0A7I4A4T4</accession>
<protein>
    <recommendedName>
        <fullName evidence="2">N-acetyltransferase domain-containing protein</fullName>
    </recommendedName>
</protein>
<reference evidence="3 4" key="2">
    <citation type="journal article" date="2018" name="Plant J.">
        <title>The Physcomitrella patens chromosome-scale assembly reveals moss genome structure and evolution.</title>
        <authorList>
            <person name="Lang D."/>
            <person name="Ullrich K.K."/>
            <person name="Murat F."/>
            <person name="Fuchs J."/>
            <person name="Jenkins J."/>
            <person name="Haas F.B."/>
            <person name="Piednoel M."/>
            <person name="Gundlach H."/>
            <person name="Van Bel M."/>
            <person name="Meyberg R."/>
            <person name="Vives C."/>
            <person name="Morata J."/>
            <person name="Symeonidi A."/>
            <person name="Hiss M."/>
            <person name="Muchero W."/>
            <person name="Kamisugi Y."/>
            <person name="Saleh O."/>
            <person name="Blanc G."/>
            <person name="Decker E.L."/>
            <person name="van Gessel N."/>
            <person name="Grimwood J."/>
            <person name="Hayes R.D."/>
            <person name="Graham S.W."/>
            <person name="Gunter L.E."/>
            <person name="McDaniel S.F."/>
            <person name="Hoernstein S.N.W."/>
            <person name="Larsson A."/>
            <person name="Li F.W."/>
            <person name="Perroud P.F."/>
            <person name="Phillips J."/>
            <person name="Ranjan P."/>
            <person name="Rokshar D.S."/>
            <person name="Rothfels C.J."/>
            <person name="Schneider L."/>
            <person name="Shu S."/>
            <person name="Stevenson D.W."/>
            <person name="Thummler F."/>
            <person name="Tillich M."/>
            <person name="Villarreal Aguilar J.C."/>
            <person name="Widiez T."/>
            <person name="Wong G.K."/>
            <person name="Wymore A."/>
            <person name="Zhang Y."/>
            <person name="Zimmer A.D."/>
            <person name="Quatrano R.S."/>
            <person name="Mayer K.F.X."/>
            <person name="Goodstein D."/>
            <person name="Casacuberta J.M."/>
            <person name="Vandepoele K."/>
            <person name="Reski R."/>
            <person name="Cuming A.C."/>
            <person name="Tuskan G.A."/>
            <person name="Maumus F."/>
            <person name="Salse J."/>
            <person name="Schmutz J."/>
            <person name="Rensing S.A."/>
        </authorList>
    </citation>
    <scope>NUCLEOTIDE SEQUENCE [LARGE SCALE GENOMIC DNA]</scope>
    <source>
        <strain evidence="3 4">cv. Gransden 2004</strain>
    </source>
</reference>